<feature type="site" description="Transition state stabilizer" evidence="9">
    <location>
        <position position="83"/>
    </location>
</feature>
<name>A0A238JAR0_9RHOB</name>
<evidence type="ECO:0000256" key="1">
    <source>
        <dbReference type="ARBA" id="ARBA00001362"/>
    </source>
</evidence>
<dbReference type="EC" id="3.4.13.22" evidence="9"/>
<keyword evidence="6 9" id="KW-0224">Dipeptidase</keyword>
<dbReference type="EMBL" id="FXXP01000001">
    <property type="protein sequence ID" value="SMX27227.1"/>
    <property type="molecule type" value="Genomic_DNA"/>
</dbReference>
<evidence type="ECO:0000256" key="8">
    <source>
        <dbReference type="ARBA" id="ARBA00023316"/>
    </source>
</evidence>
<feature type="binding site" evidence="9">
    <location>
        <position position="132"/>
    </location>
    <ligand>
        <name>Zn(2+)</name>
        <dbReference type="ChEBI" id="CHEBI:29105"/>
        <note>catalytic</note>
    </ligand>
</feature>
<evidence type="ECO:0000256" key="6">
    <source>
        <dbReference type="ARBA" id="ARBA00022997"/>
    </source>
</evidence>
<proteinExistence type="inferred from homology"/>
<feature type="region of interest" description="Disordered" evidence="10">
    <location>
        <begin position="1"/>
        <end position="23"/>
    </location>
</feature>
<dbReference type="GO" id="GO:0071555">
    <property type="term" value="P:cell wall organization"/>
    <property type="evidence" value="ECO:0007669"/>
    <property type="project" value="UniProtKB-KW"/>
</dbReference>
<dbReference type="SUPFAM" id="SSF55166">
    <property type="entry name" value="Hedgehog/DD-peptidase"/>
    <property type="match status" value="1"/>
</dbReference>
<evidence type="ECO:0000256" key="5">
    <source>
        <dbReference type="ARBA" id="ARBA00022833"/>
    </source>
</evidence>
<evidence type="ECO:0000256" key="4">
    <source>
        <dbReference type="ARBA" id="ARBA00022801"/>
    </source>
</evidence>
<dbReference type="Proteomes" id="UP000225972">
    <property type="component" value="Unassembled WGS sequence"/>
</dbReference>
<accession>A0A238JAR0</accession>
<comment type="function">
    <text evidence="9">Catalyzes hydrolysis of the D-alanyl-D-alanine dipeptide.</text>
</comment>
<dbReference type="Gene3D" id="3.30.1380.10">
    <property type="match status" value="1"/>
</dbReference>
<keyword evidence="7 9" id="KW-0482">Metalloprotease</keyword>
<keyword evidence="5 9" id="KW-0862">Zinc</keyword>
<dbReference type="AlphaFoldDB" id="A0A238JAR0"/>
<dbReference type="Pfam" id="PF01427">
    <property type="entry name" value="Peptidase_M15"/>
    <property type="match status" value="1"/>
</dbReference>
<sequence length="223" mass="25130">MTSPQNHALDWDAAGQIAPGTSDEPLVPTSTCAHWITWPVYFKNGLDGALAEVLVRASVYDRLIKASCNLPEGYQLVLLDGWRSKEVQNTLFHTIRQQVIADHPKLKPNEIERLTLQFASRPSDDPLRPSPHITGGSVDVTLADPDGQFLDMGSQFDEPSERSWTLAQVEPHHMERRHVLLQAMTTAGFTNLPSEWWHFDYGNWVWAWYSQEPKAIFGPTDAA</sequence>
<feature type="active site" description="Proton donor/acceptor" evidence="9">
    <location>
        <position position="195"/>
    </location>
</feature>
<evidence type="ECO:0000256" key="3">
    <source>
        <dbReference type="ARBA" id="ARBA00022723"/>
    </source>
</evidence>
<feature type="binding site" evidence="9">
    <location>
        <position position="139"/>
    </location>
    <ligand>
        <name>Zn(2+)</name>
        <dbReference type="ChEBI" id="CHEBI:29105"/>
        <note>catalytic</note>
    </ligand>
</feature>
<keyword evidence="12" id="KW-1185">Reference proteome</keyword>
<keyword evidence="8" id="KW-0961">Cell wall biogenesis/degradation</keyword>
<dbReference type="PANTHER" id="PTHR43126">
    <property type="entry name" value="D-ALANYL-D-ALANINE DIPEPTIDASE"/>
    <property type="match status" value="1"/>
</dbReference>
<dbReference type="InterPro" id="IPR009045">
    <property type="entry name" value="Zn_M74/Hedgehog-like"/>
</dbReference>
<dbReference type="OrthoDB" id="9801430at2"/>
<gene>
    <name evidence="9 11" type="primary">ddpX</name>
    <name evidence="11" type="ORF">TRP8649_01329</name>
</gene>
<dbReference type="GO" id="GO:0160237">
    <property type="term" value="F:D-Ala-D-Ala dipeptidase activity"/>
    <property type="evidence" value="ECO:0007669"/>
    <property type="project" value="UniProtKB-EC"/>
</dbReference>
<dbReference type="GO" id="GO:0008270">
    <property type="term" value="F:zinc ion binding"/>
    <property type="evidence" value="ECO:0007669"/>
    <property type="project" value="UniProtKB-UniRule"/>
</dbReference>
<reference evidence="12" key="1">
    <citation type="submission" date="2017-05" db="EMBL/GenBank/DDBJ databases">
        <authorList>
            <person name="Rodrigo-Torres L."/>
            <person name="Arahal R. D."/>
            <person name="Lucena T."/>
        </authorList>
    </citation>
    <scope>NUCLEOTIDE SEQUENCE [LARGE SCALE GENOMIC DNA]</scope>
    <source>
        <strain evidence="12">CECT 8649</strain>
    </source>
</reference>
<keyword evidence="3 9" id="KW-0479">Metal-binding</keyword>
<dbReference type="InterPro" id="IPR000755">
    <property type="entry name" value="A_A_dipeptidase"/>
</dbReference>
<comment type="similarity">
    <text evidence="9">Belongs to the peptidase M15D family.</text>
</comment>
<evidence type="ECO:0000313" key="11">
    <source>
        <dbReference type="EMBL" id="SMX27227.1"/>
    </source>
</evidence>
<evidence type="ECO:0000256" key="9">
    <source>
        <dbReference type="HAMAP-Rule" id="MF_01924"/>
    </source>
</evidence>
<evidence type="ECO:0000256" key="7">
    <source>
        <dbReference type="ARBA" id="ARBA00023049"/>
    </source>
</evidence>
<evidence type="ECO:0000256" key="2">
    <source>
        <dbReference type="ARBA" id="ARBA00022670"/>
    </source>
</evidence>
<dbReference type="PANTHER" id="PTHR43126:SF2">
    <property type="entry name" value="D-ALANYL-D-ALANINE DIPEPTIDASE"/>
    <property type="match status" value="1"/>
</dbReference>
<keyword evidence="4 9" id="KW-0378">Hydrolase</keyword>
<keyword evidence="2 9" id="KW-0645">Protease</keyword>
<comment type="catalytic activity">
    <reaction evidence="1 9">
        <text>D-alanyl-D-alanine + H2O = 2 D-alanine</text>
        <dbReference type="Rhea" id="RHEA:20661"/>
        <dbReference type="ChEBI" id="CHEBI:15377"/>
        <dbReference type="ChEBI" id="CHEBI:57416"/>
        <dbReference type="ChEBI" id="CHEBI:57822"/>
        <dbReference type="EC" id="3.4.13.22"/>
    </reaction>
</comment>
<dbReference type="CDD" id="cd14843">
    <property type="entry name" value="D-Ala-D-Ala_dipeptidase_like"/>
    <property type="match status" value="1"/>
</dbReference>
<dbReference type="RefSeq" id="WP_099243402.1">
    <property type="nucleotide sequence ID" value="NZ_FXXP01000001.1"/>
</dbReference>
<dbReference type="GO" id="GO:0006508">
    <property type="term" value="P:proteolysis"/>
    <property type="evidence" value="ECO:0007669"/>
    <property type="project" value="UniProtKB-KW"/>
</dbReference>
<evidence type="ECO:0000256" key="10">
    <source>
        <dbReference type="SAM" id="MobiDB-lite"/>
    </source>
</evidence>
<comment type="cofactor">
    <cofactor evidence="9">
        <name>Zn(2+)</name>
        <dbReference type="ChEBI" id="CHEBI:29105"/>
    </cofactor>
    <text evidence="9">Binds 1 zinc ion per subunit.</text>
</comment>
<organism evidence="11 12">
    <name type="scientific">Pelagimonas phthalicica</name>
    <dbReference type="NCBI Taxonomy" id="1037362"/>
    <lineage>
        <taxon>Bacteria</taxon>
        <taxon>Pseudomonadati</taxon>
        <taxon>Pseudomonadota</taxon>
        <taxon>Alphaproteobacteria</taxon>
        <taxon>Rhodobacterales</taxon>
        <taxon>Roseobacteraceae</taxon>
        <taxon>Pelagimonas</taxon>
    </lineage>
</organism>
<protein>
    <recommendedName>
        <fullName evidence="9">D-alanyl-D-alanine dipeptidase</fullName>
        <shortName evidence="9">D-Ala-D-Ala dipeptidase</shortName>
        <ecNumber evidence="9">3.4.13.22</ecNumber>
    </recommendedName>
</protein>
<dbReference type="HAMAP" id="MF_01924">
    <property type="entry name" value="A_A_dipeptidase"/>
    <property type="match status" value="1"/>
</dbReference>
<evidence type="ECO:0000313" key="12">
    <source>
        <dbReference type="Proteomes" id="UP000225972"/>
    </source>
</evidence>
<feature type="binding site" evidence="9">
    <location>
        <position position="198"/>
    </location>
    <ligand>
        <name>Zn(2+)</name>
        <dbReference type="ChEBI" id="CHEBI:29105"/>
        <note>catalytic</note>
    </ligand>
</feature>
<dbReference type="GO" id="GO:0008237">
    <property type="term" value="F:metallopeptidase activity"/>
    <property type="evidence" value="ECO:0007669"/>
    <property type="project" value="UniProtKB-KW"/>
</dbReference>